<keyword evidence="1" id="KW-0479">Metal-binding</keyword>
<proteinExistence type="predicted"/>
<dbReference type="InterPro" id="IPR041492">
    <property type="entry name" value="HAD_2"/>
</dbReference>
<protein>
    <submittedName>
        <fullName evidence="4">HAD family hydrolase</fullName>
    </submittedName>
</protein>
<dbReference type="InterPro" id="IPR051400">
    <property type="entry name" value="HAD-like_hydrolase"/>
</dbReference>
<evidence type="ECO:0000256" key="1">
    <source>
        <dbReference type="ARBA" id="ARBA00022723"/>
    </source>
</evidence>
<dbReference type="GO" id="GO:0046872">
    <property type="term" value="F:metal ion binding"/>
    <property type="evidence" value="ECO:0007669"/>
    <property type="project" value="UniProtKB-KW"/>
</dbReference>
<gene>
    <name evidence="4" type="ORF">ENU14_02525</name>
</gene>
<dbReference type="EMBL" id="DTBJ01000018">
    <property type="protein sequence ID" value="HGM58447.1"/>
    <property type="molecule type" value="Genomic_DNA"/>
</dbReference>
<dbReference type="GO" id="GO:0016791">
    <property type="term" value="F:phosphatase activity"/>
    <property type="evidence" value="ECO:0007669"/>
    <property type="project" value="TreeGrafter"/>
</dbReference>
<dbReference type="SUPFAM" id="SSF56784">
    <property type="entry name" value="HAD-like"/>
    <property type="match status" value="1"/>
</dbReference>
<evidence type="ECO:0000256" key="3">
    <source>
        <dbReference type="ARBA" id="ARBA00022842"/>
    </source>
</evidence>
<accession>A0A7C4HCP4</accession>
<dbReference type="Gene3D" id="3.40.50.1000">
    <property type="entry name" value="HAD superfamily/HAD-like"/>
    <property type="match status" value="1"/>
</dbReference>
<keyword evidence="3" id="KW-0460">Magnesium</keyword>
<evidence type="ECO:0000256" key="2">
    <source>
        <dbReference type="ARBA" id="ARBA00022801"/>
    </source>
</evidence>
<dbReference type="PANTHER" id="PTHR46470">
    <property type="entry name" value="N-ACYLNEURAMINATE-9-PHOSPHATASE"/>
    <property type="match status" value="1"/>
</dbReference>
<comment type="caution">
    <text evidence="4">The sequence shown here is derived from an EMBL/GenBank/DDBJ whole genome shotgun (WGS) entry which is preliminary data.</text>
</comment>
<dbReference type="InterPro" id="IPR023214">
    <property type="entry name" value="HAD_sf"/>
</dbReference>
<dbReference type="InterPro" id="IPR036412">
    <property type="entry name" value="HAD-like_sf"/>
</dbReference>
<sequence length="243" mass="29107">MNKLDADILSLDYACTLFWEPGCDYKYSVRYIRDTLNKLIEILEKHGFSTKKIGEIDPYILYRSIWKNYEQCFPNNEVWHRYLLLKFFYKLGFEIDSKLLDQLYEYFIEERVKHFTPMYRLDLLLGYLKSRGYELVLTTAIASHDFIMKILEKYDCLKYFKLVFSTQLVGVKKNDERFYRELVDVLNTEPNRILHVGDSIEGDIIPAKKIGLKTIYYGWRTLCRPIDPEPCILDLWEIQNVLK</sequence>
<dbReference type="CDD" id="cd01427">
    <property type="entry name" value="HAD_like"/>
    <property type="match status" value="1"/>
</dbReference>
<dbReference type="AlphaFoldDB" id="A0A7C4HCP4"/>
<dbReference type="PANTHER" id="PTHR46470:SF2">
    <property type="entry name" value="GLYCERALDEHYDE 3-PHOSPHATE PHOSPHATASE"/>
    <property type="match status" value="1"/>
</dbReference>
<reference evidence="4" key="1">
    <citation type="journal article" date="2020" name="mSystems">
        <title>Genome- and Community-Level Interaction Insights into Carbon Utilization and Element Cycling Functions of Hydrothermarchaeota in Hydrothermal Sediment.</title>
        <authorList>
            <person name="Zhou Z."/>
            <person name="Liu Y."/>
            <person name="Xu W."/>
            <person name="Pan J."/>
            <person name="Luo Z.H."/>
            <person name="Li M."/>
        </authorList>
    </citation>
    <scope>NUCLEOTIDE SEQUENCE [LARGE SCALE GENOMIC DNA]</scope>
    <source>
        <strain evidence="4">SpSt-642</strain>
    </source>
</reference>
<keyword evidence="2 4" id="KW-0378">Hydrolase</keyword>
<organism evidence="4">
    <name type="scientific">Staphylothermus marinus</name>
    <dbReference type="NCBI Taxonomy" id="2280"/>
    <lineage>
        <taxon>Archaea</taxon>
        <taxon>Thermoproteota</taxon>
        <taxon>Thermoprotei</taxon>
        <taxon>Desulfurococcales</taxon>
        <taxon>Desulfurococcaceae</taxon>
        <taxon>Staphylothermus</taxon>
    </lineage>
</organism>
<evidence type="ECO:0000313" key="4">
    <source>
        <dbReference type="EMBL" id="HGM58447.1"/>
    </source>
</evidence>
<dbReference type="Pfam" id="PF13419">
    <property type="entry name" value="HAD_2"/>
    <property type="match status" value="1"/>
</dbReference>
<name>A0A7C4HCP4_STAMA</name>
<dbReference type="Gene3D" id="1.10.150.520">
    <property type="match status" value="1"/>
</dbReference>